<evidence type="ECO:0000313" key="3">
    <source>
        <dbReference type="Proteomes" id="UP001295444"/>
    </source>
</evidence>
<dbReference type="AlphaFoldDB" id="A0AAD1S0I1"/>
<organism evidence="2 3">
    <name type="scientific">Pelobates cultripes</name>
    <name type="common">Western spadefoot toad</name>
    <dbReference type="NCBI Taxonomy" id="61616"/>
    <lineage>
        <taxon>Eukaryota</taxon>
        <taxon>Metazoa</taxon>
        <taxon>Chordata</taxon>
        <taxon>Craniata</taxon>
        <taxon>Vertebrata</taxon>
        <taxon>Euteleostomi</taxon>
        <taxon>Amphibia</taxon>
        <taxon>Batrachia</taxon>
        <taxon>Anura</taxon>
        <taxon>Pelobatoidea</taxon>
        <taxon>Pelobatidae</taxon>
        <taxon>Pelobates</taxon>
    </lineage>
</organism>
<evidence type="ECO:0000256" key="1">
    <source>
        <dbReference type="SAM" id="MobiDB-lite"/>
    </source>
</evidence>
<sequence length="83" mass="9150">MLGHHLTLKSQHQSEPHQASKADLISMRPELKALFASELGVRREDLGISTGRIDAMEEDIHDLQIAHDIAAAPLLKLTNTCTL</sequence>
<protein>
    <submittedName>
        <fullName evidence="2">Uncharacterized protein</fullName>
    </submittedName>
</protein>
<dbReference type="Proteomes" id="UP001295444">
    <property type="component" value="Chromosome 04"/>
</dbReference>
<proteinExistence type="predicted"/>
<dbReference type="EMBL" id="OW240915">
    <property type="protein sequence ID" value="CAH2283803.1"/>
    <property type="molecule type" value="Genomic_DNA"/>
</dbReference>
<name>A0AAD1S0I1_PELCU</name>
<gene>
    <name evidence="2" type="ORF">PECUL_23A049739</name>
</gene>
<reference evidence="2" key="1">
    <citation type="submission" date="2022-03" db="EMBL/GenBank/DDBJ databases">
        <authorList>
            <person name="Alioto T."/>
            <person name="Alioto T."/>
            <person name="Gomez Garrido J."/>
        </authorList>
    </citation>
    <scope>NUCLEOTIDE SEQUENCE</scope>
</reference>
<accession>A0AAD1S0I1</accession>
<feature type="region of interest" description="Disordered" evidence="1">
    <location>
        <begin position="1"/>
        <end position="23"/>
    </location>
</feature>
<keyword evidence="3" id="KW-1185">Reference proteome</keyword>
<evidence type="ECO:0000313" key="2">
    <source>
        <dbReference type="EMBL" id="CAH2283803.1"/>
    </source>
</evidence>